<dbReference type="OrthoDB" id="9793561at2"/>
<protein>
    <submittedName>
        <fullName evidence="3">Uncharacterized protein</fullName>
    </submittedName>
</protein>
<evidence type="ECO:0000313" key="3">
    <source>
        <dbReference type="EMBL" id="ALN60481.1"/>
    </source>
</evidence>
<dbReference type="KEGG" id="lez:GLE_5140"/>
<evidence type="ECO:0000256" key="1">
    <source>
        <dbReference type="SAM" id="MobiDB-lite"/>
    </source>
</evidence>
<organism evidence="3 4">
    <name type="scientific">Lysobacter enzymogenes</name>
    <dbReference type="NCBI Taxonomy" id="69"/>
    <lineage>
        <taxon>Bacteria</taxon>
        <taxon>Pseudomonadati</taxon>
        <taxon>Pseudomonadota</taxon>
        <taxon>Gammaproteobacteria</taxon>
        <taxon>Lysobacterales</taxon>
        <taxon>Lysobacteraceae</taxon>
        <taxon>Lysobacter</taxon>
    </lineage>
</organism>
<dbReference type="Proteomes" id="UP000061569">
    <property type="component" value="Chromosome"/>
</dbReference>
<gene>
    <name evidence="3" type="ORF">GLE_5140</name>
</gene>
<evidence type="ECO:0000313" key="4">
    <source>
        <dbReference type="Proteomes" id="UP000061569"/>
    </source>
</evidence>
<dbReference type="InterPro" id="IPR010239">
    <property type="entry name" value="CHP02001"/>
</dbReference>
<sequence length="279" mass="29699">MSSHTSETTTDAVAITASRVRTTPAHAPNQKHASRRALLALALACAAAPAFAGTSGSIALTTDYLFRGVSQTNQKPALQAGVEYAHDSGFYVGAWGSNVSWLSDTVVVGDDISSSLELDGYLGYRGKAGEIFSYDVGVLTYYYPGSYPSGFNSPNTTEVYLGGTLAPSETVSIGLKYSYSVTDLFGYADSDGSGYLDASLNWTFQPGWALNLHGGKQWIEGNKAFEYTDWKLAVTKSFDNGFSVAAAYSDTDAEKALYTNAHGNFLADSAFTLTLSKAF</sequence>
<dbReference type="AlphaFoldDB" id="A0A0S2DPR4"/>
<accession>A0A0S2DPR4</accession>
<feature type="compositionally biased region" description="Polar residues" evidence="1">
    <location>
        <begin position="1"/>
        <end position="11"/>
    </location>
</feature>
<dbReference type="EMBL" id="CP013140">
    <property type="protein sequence ID" value="ALN60481.1"/>
    <property type="molecule type" value="Genomic_DNA"/>
</dbReference>
<keyword evidence="2" id="KW-1133">Transmembrane helix</keyword>
<reference evidence="3 4" key="1">
    <citation type="submission" date="2015-11" db="EMBL/GenBank/DDBJ databases">
        <title>Genome sequences of Lysobacter enzymogenes strain C3 and Lysobacter antibioticus ATCC 29479.</title>
        <authorList>
            <person name="Kobayashi D.Y."/>
        </authorList>
    </citation>
    <scope>NUCLEOTIDE SEQUENCE [LARGE SCALE GENOMIC DNA]</scope>
    <source>
        <strain evidence="3 4">C3</strain>
    </source>
</reference>
<name>A0A0S2DPR4_LYSEN</name>
<dbReference type="Pfam" id="PF09694">
    <property type="entry name" value="Gcw_chp"/>
    <property type="match status" value="1"/>
</dbReference>
<feature type="region of interest" description="Disordered" evidence="1">
    <location>
        <begin position="1"/>
        <end position="31"/>
    </location>
</feature>
<dbReference type="PROSITE" id="PS51318">
    <property type="entry name" value="TAT"/>
    <property type="match status" value="1"/>
</dbReference>
<dbReference type="PATRIC" id="fig|69.6.peg.5065"/>
<keyword evidence="2" id="KW-0812">Transmembrane</keyword>
<feature type="transmembrane region" description="Helical" evidence="2">
    <location>
        <begin position="38"/>
        <end position="60"/>
    </location>
</feature>
<keyword evidence="2" id="KW-0472">Membrane</keyword>
<dbReference type="NCBIfam" id="TIGR02001">
    <property type="entry name" value="gcw_chp"/>
    <property type="match status" value="1"/>
</dbReference>
<proteinExistence type="predicted"/>
<dbReference type="STRING" id="69.GLE_5140"/>
<dbReference type="InterPro" id="IPR006311">
    <property type="entry name" value="TAT_signal"/>
</dbReference>
<evidence type="ECO:0000256" key="2">
    <source>
        <dbReference type="SAM" id="Phobius"/>
    </source>
</evidence>